<sequence length="297" mass="32236">MPFSGLCVEASAATTKGVRSQIILVVFPKQMKGGSQAHCCNPTSSKLEAEEYAPRDAGSQYCESSDDSADELNFDLEHVTGSQKKGTTQSAQQPSPDDRSGSEGLPTQERGKKRVTEGKSTKCDAVLGIVGGAGMPDQIAPAPPARKTWPAFLQIYKNNGKKKQRPMVVALTNRASPRLSRHVDSRAAEQLLDENEDNTEYRELRERTFNDEEFHLVTGNWRHWTGCRMLAHSCVLLPSSALCISALVMTTCVAIKFSTSSKTTPLSSLADGQSSTSGPTWIVDPSKIHLNPALIKT</sequence>
<gene>
    <name evidence="2" type="ORF">NP233_g11534</name>
</gene>
<comment type="caution">
    <text evidence="2">The sequence shown here is derived from an EMBL/GenBank/DDBJ whole genome shotgun (WGS) entry which is preliminary data.</text>
</comment>
<evidence type="ECO:0000313" key="2">
    <source>
        <dbReference type="EMBL" id="KAJ3558302.1"/>
    </source>
</evidence>
<feature type="compositionally biased region" description="Polar residues" evidence="1">
    <location>
        <begin position="80"/>
        <end position="95"/>
    </location>
</feature>
<dbReference type="EMBL" id="JANIEX010001405">
    <property type="protein sequence ID" value="KAJ3558302.1"/>
    <property type="molecule type" value="Genomic_DNA"/>
</dbReference>
<evidence type="ECO:0000256" key="1">
    <source>
        <dbReference type="SAM" id="MobiDB-lite"/>
    </source>
</evidence>
<dbReference type="Proteomes" id="UP001213000">
    <property type="component" value="Unassembled WGS sequence"/>
</dbReference>
<feature type="region of interest" description="Disordered" evidence="1">
    <location>
        <begin position="80"/>
        <end position="119"/>
    </location>
</feature>
<dbReference type="AlphaFoldDB" id="A0AAD5YKB6"/>
<proteinExistence type="predicted"/>
<accession>A0AAD5YKB6</accession>
<name>A0AAD5YKB6_9AGAR</name>
<reference evidence="2" key="1">
    <citation type="submission" date="2022-07" db="EMBL/GenBank/DDBJ databases">
        <title>Genome Sequence of Leucocoprinus birnbaumii.</title>
        <authorList>
            <person name="Buettner E."/>
        </authorList>
    </citation>
    <scope>NUCLEOTIDE SEQUENCE</scope>
    <source>
        <strain evidence="2">VT141</strain>
    </source>
</reference>
<evidence type="ECO:0000313" key="3">
    <source>
        <dbReference type="Proteomes" id="UP001213000"/>
    </source>
</evidence>
<organism evidence="2 3">
    <name type="scientific">Leucocoprinus birnbaumii</name>
    <dbReference type="NCBI Taxonomy" id="56174"/>
    <lineage>
        <taxon>Eukaryota</taxon>
        <taxon>Fungi</taxon>
        <taxon>Dikarya</taxon>
        <taxon>Basidiomycota</taxon>
        <taxon>Agaricomycotina</taxon>
        <taxon>Agaricomycetes</taxon>
        <taxon>Agaricomycetidae</taxon>
        <taxon>Agaricales</taxon>
        <taxon>Agaricineae</taxon>
        <taxon>Agaricaceae</taxon>
        <taxon>Leucocoprinus</taxon>
    </lineage>
</organism>
<protein>
    <submittedName>
        <fullName evidence="2">Uncharacterized protein</fullName>
    </submittedName>
</protein>
<keyword evidence="3" id="KW-1185">Reference proteome</keyword>